<evidence type="ECO:0000256" key="1">
    <source>
        <dbReference type="SAM" id="MobiDB-lite"/>
    </source>
</evidence>
<evidence type="ECO:0000313" key="2">
    <source>
        <dbReference type="EMBL" id="GIG74096.1"/>
    </source>
</evidence>
<proteinExistence type="predicted"/>
<dbReference type="EMBL" id="BONU01000014">
    <property type="protein sequence ID" value="GIG74096.1"/>
    <property type="molecule type" value="Genomic_DNA"/>
</dbReference>
<evidence type="ECO:0000313" key="3">
    <source>
        <dbReference type="Proteomes" id="UP000653674"/>
    </source>
</evidence>
<dbReference type="RefSeq" id="WP_168075276.1">
    <property type="nucleotide sequence ID" value="NZ_BAAAQJ010000019.1"/>
</dbReference>
<protein>
    <submittedName>
        <fullName evidence="2">Uncharacterized protein</fullName>
    </submittedName>
</protein>
<comment type="caution">
    <text evidence="2">The sequence shown here is derived from an EMBL/GenBank/DDBJ whole genome shotgun (WGS) entry which is preliminary data.</text>
</comment>
<name>A0A8J3PNM3_9ACTN</name>
<feature type="region of interest" description="Disordered" evidence="1">
    <location>
        <begin position="674"/>
        <end position="698"/>
    </location>
</feature>
<keyword evidence="3" id="KW-1185">Reference proteome</keyword>
<sequence>MQQAAIPEEIAAAIQTWAANADERRFTDGPTLADLGGTTTVAESSAAIAASPWFLYLIDAAGKAGDPSDSTAGDDLQRIDTAIADGFKTHERPTSYASAVGRLLHYPRLAKRLDRRLERALFARAEDAFAPAAPARAVAIGASALEALVHLITTRVYKQHRLLTFFGDLLETIDTAPGEFKRRLPRLVGILHEHFAENDLITLLQQLARDPAADHDAGFELALADLRLTLDAEDFPTVFDGLTRARRGFAALTTAQEQRHDAEAYAAAIDAIVAFNRGDVAPVQEASTRLGQAVSQHAAWLAGCYSPPWMTNRREEEHAWQRLSVFLAAAAEPLSDDAWYRVDEAIGALLDAYRASRTFPRRFGGDDISSAGVEELIAPVIEATFADNARNLSLLDRALAEDPRFRQDAVARQLSEAVHAAVATAHGPPTGAPRGDVLGKDLRRVPAILRHFRADHALALLDRLSPELVQELENKLYDAKIARAETGNPKVEALLDGLERHLATSPDWSLAGGPFMVLVRQTVRFLMRCYNITARTGGARTAYLHVAATGDIPKECALQSDYLDWLKDDAFYNAIRAEVHDIAGGRADVVVELPGMSFYVECKREETNASRDGLHRYAGQARAYSVTNVAFGILLVLDLTKHRTGVPDLFSSVWLESVQVNAEETPRQIVVVRVPGNRPDPSATRTPARISDAAGVPQ</sequence>
<dbReference type="AlphaFoldDB" id="A0A8J3PNM3"/>
<accession>A0A8J3PNM3</accession>
<reference evidence="2" key="1">
    <citation type="submission" date="2021-01" db="EMBL/GenBank/DDBJ databases">
        <title>Whole genome shotgun sequence of Planosporangium flavigriseum NBRC 105377.</title>
        <authorList>
            <person name="Komaki H."/>
            <person name="Tamura T."/>
        </authorList>
    </citation>
    <scope>NUCLEOTIDE SEQUENCE</scope>
    <source>
        <strain evidence="2">NBRC 105377</strain>
    </source>
</reference>
<gene>
    <name evidence="2" type="ORF">Pfl04_25000</name>
</gene>
<dbReference type="Proteomes" id="UP000653674">
    <property type="component" value="Unassembled WGS sequence"/>
</dbReference>
<organism evidence="2 3">
    <name type="scientific">Planosporangium flavigriseum</name>
    <dbReference type="NCBI Taxonomy" id="373681"/>
    <lineage>
        <taxon>Bacteria</taxon>
        <taxon>Bacillati</taxon>
        <taxon>Actinomycetota</taxon>
        <taxon>Actinomycetes</taxon>
        <taxon>Micromonosporales</taxon>
        <taxon>Micromonosporaceae</taxon>
        <taxon>Planosporangium</taxon>
    </lineage>
</organism>